<dbReference type="PROSITE" id="PS50097">
    <property type="entry name" value="BTB"/>
    <property type="match status" value="1"/>
</dbReference>
<comment type="caution">
    <text evidence="3">The sequence shown here is derived from an EMBL/GenBank/DDBJ whole genome shotgun (WGS) entry which is preliminary data.</text>
</comment>
<dbReference type="EMBL" id="JBJQOH010000001">
    <property type="protein sequence ID" value="KAL3699580.1"/>
    <property type="molecule type" value="Genomic_DNA"/>
</dbReference>
<dbReference type="PANTHER" id="PTHR24413">
    <property type="entry name" value="SPECKLE-TYPE POZ PROTEIN"/>
    <property type="match status" value="1"/>
</dbReference>
<dbReference type="SUPFAM" id="SSF54695">
    <property type="entry name" value="POZ domain"/>
    <property type="match status" value="1"/>
</dbReference>
<proteinExistence type="predicted"/>
<evidence type="ECO:0000256" key="1">
    <source>
        <dbReference type="ARBA" id="ARBA00004906"/>
    </source>
</evidence>
<name>A0ABD3IAX3_9MARC</name>
<feature type="domain" description="BTB" evidence="2">
    <location>
        <begin position="88"/>
        <end position="156"/>
    </location>
</feature>
<dbReference type="InterPro" id="IPR011333">
    <property type="entry name" value="SKP1/BTB/POZ_sf"/>
</dbReference>
<evidence type="ECO:0000313" key="3">
    <source>
        <dbReference type="EMBL" id="KAL3699580.1"/>
    </source>
</evidence>
<keyword evidence="4" id="KW-1185">Reference proteome</keyword>
<accession>A0ABD3IAX3</accession>
<protein>
    <recommendedName>
        <fullName evidence="2">BTB domain-containing protein</fullName>
    </recommendedName>
</protein>
<organism evidence="3 4">
    <name type="scientific">Riccia sorocarpa</name>
    <dbReference type="NCBI Taxonomy" id="122646"/>
    <lineage>
        <taxon>Eukaryota</taxon>
        <taxon>Viridiplantae</taxon>
        <taxon>Streptophyta</taxon>
        <taxon>Embryophyta</taxon>
        <taxon>Marchantiophyta</taxon>
        <taxon>Marchantiopsida</taxon>
        <taxon>Marchantiidae</taxon>
        <taxon>Marchantiales</taxon>
        <taxon>Ricciaceae</taxon>
        <taxon>Riccia</taxon>
    </lineage>
</organism>
<comment type="pathway">
    <text evidence="1">Protein modification; protein ubiquitination.</text>
</comment>
<evidence type="ECO:0000313" key="4">
    <source>
        <dbReference type="Proteomes" id="UP001633002"/>
    </source>
</evidence>
<dbReference type="Gene3D" id="3.30.710.10">
    <property type="entry name" value="Potassium Channel Kv1.1, Chain A"/>
    <property type="match status" value="1"/>
</dbReference>
<evidence type="ECO:0000259" key="2">
    <source>
        <dbReference type="PROSITE" id="PS50097"/>
    </source>
</evidence>
<reference evidence="3 4" key="1">
    <citation type="submission" date="2024-09" db="EMBL/GenBank/DDBJ databases">
        <title>Chromosome-scale assembly of Riccia sorocarpa.</title>
        <authorList>
            <person name="Paukszto L."/>
        </authorList>
    </citation>
    <scope>NUCLEOTIDE SEQUENCE [LARGE SCALE GENOMIC DNA]</scope>
    <source>
        <strain evidence="3">LP-2024</strain>
        <tissue evidence="3">Aerial parts of the thallus</tissue>
    </source>
</reference>
<dbReference type="InterPro" id="IPR000210">
    <property type="entry name" value="BTB/POZ_dom"/>
</dbReference>
<dbReference type="Pfam" id="PF00651">
    <property type="entry name" value="BTB"/>
    <property type="match status" value="1"/>
</dbReference>
<sequence length="239" mass="27773">MNFPLSLFHEYSLRESRDCKLTVSLGGRVWKADCNCCRRSEKICIEQEAAHSLSETIERLVELQNSLEKKLRFLQAFEPGPLSKYFRGDICFVGSDQEPIYAHRFIMEGKSTVFQKMFQTDMKEKESGTVRINDATSHVLRSMVNFCYTANIEFTEEASAEEMLKIGHKYDIKDLRDVCDEELCKDIDVDNLCKRLMLAHIYEAKKLGEFTAEFFHGNFPVTYPRFVERLCRDSPIDAE</sequence>
<dbReference type="Proteomes" id="UP001633002">
    <property type="component" value="Unassembled WGS sequence"/>
</dbReference>
<dbReference type="CDD" id="cd18186">
    <property type="entry name" value="BTB_POZ_ZBTB_KLHL-like"/>
    <property type="match status" value="1"/>
</dbReference>
<dbReference type="SMART" id="SM00225">
    <property type="entry name" value="BTB"/>
    <property type="match status" value="1"/>
</dbReference>
<dbReference type="AlphaFoldDB" id="A0ABD3IAX3"/>
<gene>
    <name evidence="3" type="ORF">R1sor_017602</name>
</gene>